<reference evidence="11 12" key="1">
    <citation type="submission" date="2022-05" db="EMBL/GenBank/DDBJ databases">
        <title>Microbulbifer sp. nov., isolated from sponge.</title>
        <authorList>
            <person name="Gao L."/>
        </authorList>
    </citation>
    <scope>NUCLEOTIDE SEQUENCE [LARGE SCALE GENOMIC DNA]</scope>
    <source>
        <strain evidence="11 12">MI-G</strain>
    </source>
</reference>
<feature type="domain" description="Guanylate kinase-like" evidence="10">
    <location>
        <begin position="4"/>
        <end position="183"/>
    </location>
</feature>
<evidence type="ECO:0000256" key="9">
    <source>
        <dbReference type="HAMAP-Rule" id="MF_00328"/>
    </source>
</evidence>
<dbReference type="CDD" id="cd00071">
    <property type="entry name" value="GMPK"/>
    <property type="match status" value="1"/>
</dbReference>
<proteinExistence type="inferred from homology"/>
<evidence type="ECO:0000256" key="5">
    <source>
        <dbReference type="ARBA" id="ARBA00022741"/>
    </source>
</evidence>
<dbReference type="Proteomes" id="UP001321520">
    <property type="component" value="Chromosome"/>
</dbReference>
<sequence length="206" mass="22667">MPIGTLYTVSAPSGAGKTSLVKALVASDSQVKVSISHTTRTKRPGEVHGVDYHFVASGEFLAMLAQDAFLEHAQVYGDNYYGTAKKAVAETLASGCDIILEIDWQGAAQVRRLHAGTVGVFILPPSQEALRERLTGRGQDDQPVIDRRMDQAIDEMTHYVEADYLVINDDFNQALAELRAIILAQRQRLAQQQLRHGALLQALLRR</sequence>
<dbReference type="EMBL" id="CP098023">
    <property type="protein sequence ID" value="WKD49773.1"/>
    <property type="molecule type" value="Genomic_DNA"/>
</dbReference>
<dbReference type="SUPFAM" id="SSF52540">
    <property type="entry name" value="P-loop containing nucleoside triphosphate hydrolases"/>
    <property type="match status" value="1"/>
</dbReference>
<dbReference type="SMART" id="SM00072">
    <property type="entry name" value="GuKc"/>
    <property type="match status" value="1"/>
</dbReference>
<dbReference type="PANTHER" id="PTHR23117:SF13">
    <property type="entry name" value="GUANYLATE KINASE"/>
    <property type="match status" value="1"/>
</dbReference>
<keyword evidence="12" id="KW-1185">Reference proteome</keyword>
<evidence type="ECO:0000313" key="12">
    <source>
        <dbReference type="Proteomes" id="UP001321520"/>
    </source>
</evidence>
<dbReference type="PROSITE" id="PS50052">
    <property type="entry name" value="GUANYLATE_KINASE_2"/>
    <property type="match status" value="1"/>
</dbReference>
<protein>
    <recommendedName>
        <fullName evidence="3 9">Guanylate kinase</fullName>
        <ecNumber evidence="2 9">2.7.4.8</ecNumber>
    </recommendedName>
    <alternativeName>
        <fullName evidence="8 9">GMP kinase</fullName>
    </alternativeName>
</protein>
<gene>
    <name evidence="9 11" type="primary">gmk</name>
    <name evidence="11" type="ORF">M8T91_18085</name>
</gene>
<evidence type="ECO:0000256" key="2">
    <source>
        <dbReference type="ARBA" id="ARBA00012961"/>
    </source>
</evidence>
<dbReference type="InterPro" id="IPR027417">
    <property type="entry name" value="P-loop_NTPase"/>
</dbReference>
<dbReference type="InterPro" id="IPR008144">
    <property type="entry name" value="Guanylate_kin-like_dom"/>
</dbReference>
<comment type="similarity">
    <text evidence="1 9">Belongs to the guanylate kinase family.</text>
</comment>
<dbReference type="GO" id="GO:0004385">
    <property type="term" value="F:GMP kinase activity"/>
    <property type="evidence" value="ECO:0007669"/>
    <property type="project" value="UniProtKB-EC"/>
</dbReference>
<dbReference type="Gene3D" id="3.30.63.10">
    <property type="entry name" value="Guanylate Kinase phosphate binding domain"/>
    <property type="match status" value="1"/>
</dbReference>
<dbReference type="EC" id="2.7.4.8" evidence="2 9"/>
<comment type="function">
    <text evidence="9">Essential for recycling GMP and indirectly, cGMP.</text>
</comment>
<organism evidence="11 12">
    <name type="scientific">Microbulbifer spongiae</name>
    <dbReference type="NCBI Taxonomy" id="2944933"/>
    <lineage>
        <taxon>Bacteria</taxon>
        <taxon>Pseudomonadati</taxon>
        <taxon>Pseudomonadota</taxon>
        <taxon>Gammaproteobacteria</taxon>
        <taxon>Cellvibrionales</taxon>
        <taxon>Microbulbiferaceae</taxon>
        <taxon>Microbulbifer</taxon>
    </lineage>
</organism>
<evidence type="ECO:0000313" key="11">
    <source>
        <dbReference type="EMBL" id="WKD49773.1"/>
    </source>
</evidence>
<keyword evidence="6 9" id="KW-0418">Kinase</keyword>
<dbReference type="RefSeq" id="WP_301415622.1">
    <property type="nucleotide sequence ID" value="NZ_CP098023.1"/>
</dbReference>
<name>A0ABY9ECH4_9GAMM</name>
<evidence type="ECO:0000259" key="10">
    <source>
        <dbReference type="PROSITE" id="PS50052"/>
    </source>
</evidence>
<evidence type="ECO:0000256" key="1">
    <source>
        <dbReference type="ARBA" id="ARBA00005790"/>
    </source>
</evidence>
<evidence type="ECO:0000256" key="4">
    <source>
        <dbReference type="ARBA" id="ARBA00022679"/>
    </source>
</evidence>
<dbReference type="InterPro" id="IPR017665">
    <property type="entry name" value="Guanylate_kinase"/>
</dbReference>
<dbReference type="HAMAP" id="MF_00328">
    <property type="entry name" value="Guanylate_kinase"/>
    <property type="match status" value="1"/>
</dbReference>
<accession>A0ABY9ECH4</accession>
<dbReference type="InterPro" id="IPR008145">
    <property type="entry name" value="GK/Ca_channel_bsu"/>
</dbReference>
<comment type="catalytic activity">
    <reaction evidence="9">
        <text>GMP + ATP = GDP + ADP</text>
        <dbReference type="Rhea" id="RHEA:20780"/>
        <dbReference type="ChEBI" id="CHEBI:30616"/>
        <dbReference type="ChEBI" id="CHEBI:58115"/>
        <dbReference type="ChEBI" id="CHEBI:58189"/>
        <dbReference type="ChEBI" id="CHEBI:456216"/>
        <dbReference type="EC" id="2.7.4.8"/>
    </reaction>
</comment>
<dbReference type="Gene3D" id="3.40.50.300">
    <property type="entry name" value="P-loop containing nucleotide triphosphate hydrolases"/>
    <property type="match status" value="1"/>
</dbReference>
<feature type="binding site" evidence="9">
    <location>
        <begin position="11"/>
        <end position="18"/>
    </location>
    <ligand>
        <name>ATP</name>
        <dbReference type="ChEBI" id="CHEBI:30616"/>
    </ligand>
</feature>
<keyword evidence="7 9" id="KW-0067">ATP-binding</keyword>
<keyword evidence="9" id="KW-0963">Cytoplasm</keyword>
<dbReference type="InterPro" id="IPR020590">
    <property type="entry name" value="Guanylate_kinase_CS"/>
</dbReference>
<dbReference type="NCBIfam" id="TIGR03263">
    <property type="entry name" value="guanyl_kin"/>
    <property type="match status" value="1"/>
</dbReference>
<evidence type="ECO:0000256" key="3">
    <source>
        <dbReference type="ARBA" id="ARBA00016296"/>
    </source>
</evidence>
<evidence type="ECO:0000256" key="8">
    <source>
        <dbReference type="ARBA" id="ARBA00030128"/>
    </source>
</evidence>
<dbReference type="Pfam" id="PF00625">
    <property type="entry name" value="Guanylate_kin"/>
    <property type="match status" value="1"/>
</dbReference>
<dbReference type="PROSITE" id="PS00856">
    <property type="entry name" value="GUANYLATE_KINASE_1"/>
    <property type="match status" value="1"/>
</dbReference>
<dbReference type="PANTHER" id="PTHR23117">
    <property type="entry name" value="GUANYLATE KINASE-RELATED"/>
    <property type="match status" value="1"/>
</dbReference>
<evidence type="ECO:0000256" key="6">
    <source>
        <dbReference type="ARBA" id="ARBA00022777"/>
    </source>
</evidence>
<keyword evidence="4 9" id="KW-0808">Transferase</keyword>
<comment type="subcellular location">
    <subcellularLocation>
        <location evidence="9">Cytoplasm</location>
    </subcellularLocation>
</comment>
<evidence type="ECO:0000256" key="7">
    <source>
        <dbReference type="ARBA" id="ARBA00022840"/>
    </source>
</evidence>
<keyword evidence="5 9" id="KW-0547">Nucleotide-binding</keyword>